<dbReference type="Pfam" id="PF13392">
    <property type="entry name" value="HNH_3"/>
    <property type="match status" value="1"/>
</dbReference>
<dbReference type="SUPFAM" id="SSF54060">
    <property type="entry name" value="His-Me finger endonucleases"/>
    <property type="match status" value="1"/>
</dbReference>
<evidence type="ECO:0000313" key="3">
    <source>
        <dbReference type="Proteomes" id="UP000195447"/>
    </source>
</evidence>
<dbReference type="InterPro" id="IPR044925">
    <property type="entry name" value="His-Me_finger_sf"/>
</dbReference>
<name>A0A1Y4LVX7_9FIRM</name>
<feature type="domain" description="HNH nuclease" evidence="1">
    <location>
        <begin position="226"/>
        <end position="267"/>
    </location>
</feature>
<organism evidence="2 3">
    <name type="scientific">Faecalitalea cylindroides</name>
    <dbReference type="NCBI Taxonomy" id="39483"/>
    <lineage>
        <taxon>Bacteria</taxon>
        <taxon>Bacillati</taxon>
        <taxon>Bacillota</taxon>
        <taxon>Erysipelotrichia</taxon>
        <taxon>Erysipelotrichales</taxon>
        <taxon>Erysipelotrichaceae</taxon>
        <taxon>Faecalitalea</taxon>
    </lineage>
</organism>
<dbReference type="EMBL" id="NFKM01000011">
    <property type="protein sequence ID" value="OUP60060.1"/>
    <property type="molecule type" value="Genomic_DNA"/>
</dbReference>
<accession>A0A1Y4LVX7</accession>
<dbReference type="Gene3D" id="3.90.75.20">
    <property type="match status" value="1"/>
</dbReference>
<protein>
    <recommendedName>
        <fullName evidence="1">HNH nuclease domain-containing protein</fullName>
    </recommendedName>
</protein>
<dbReference type="AlphaFoldDB" id="A0A1Y4LVX7"/>
<evidence type="ECO:0000259" key="1">
    <source>
        <dbReference type="Pfam" id="PF13392"/>
    </source>
</evidence>
<comment type="caution">
    <text evidence="2">The sequence shown here is derived from an EMBL/GenBank/DDBJ whole genome shotgun (WGS) entry which is preliminary data.</text>
</comment>
<reference evidence="3" key="1">
    <citation type="submission" date="2017-04" db="EMBL/GenBank/DDBJ databases">
        <title>Function of individual gut microbiota members based on whole genome sequencing of pure cultures obtained from chicken caecum.</title>
        <authorList>
            <person name="Medvecky M."/>
            <person name="Cejkova D."/>
            <person name="Polansky O."/>
            <person name="Karasova D."/>
            <person name="Kubasova T."/>
            <person name="Cizek A."/>
            <person name="Rychlik I."/>
        </authorList>
    </citation>
    <scope>NUCLEOTIDE SEQUENCE [LARGE SCALE GENOMIC DNA]</scope>
    <source>
        <strain evidence="3">An178</strain>
    </source>
</reference>
<gene>
    <name evidence="2" type="ORF">B5F14_06480</name>
</gene>
<dbReference type="Proteomes" id="UP000195447">
    <property type="component" value="Unassembled WGS sequence"/>
</dbReference>
<proteinExistence type="predicted"/>
<dbReference type="InterPro" id="IPR003615">
    <property type="entry name" value="HNH_nuc"/>
</dbReference>
<sequence length="306" mass="36360">MPSWRWNHRSLSRNMGMRRLNHSSRRCWNRDMKKLLSDEQDAYLRKIAPGRSTKECVDALNERFNAHFTRVQIQNYKNNHRILSGKNCWEFVNHKKHRKYPEEIRNFIFENYKGTGHKKMSELIKEKFDYDMTPKQVDSFYGNNHLNSGITGWFKKGIVPKNKGKRLVDYMSPEMIERSKPTRFKPGQMPHNTVPVGTVKELKDGYLWVKINNQLKPKSKRVNWKPLHHIMYEFYNGPVPEGHDVMFLDGNVKNFSKDNLEVITKAERLYLNRHNFISSDPTITRSGLVLARMMNKTYKRKNQNGK</sequence>
<keyword evidence="3" id="KW-1185">Reference proteome</keyword>
<evidence type="ECO:0000313" key="2">
    <source>
        <dbReference type="EMBL" id="OUP60060.1"/>
    </source>
</evidence>